<feature type="transmembrane region" description="Helical" evidence="1">
    <location>
        <begin position="109"/>
        <end position="129"/>
    </location>
</feature>
<organism evidence="2 3">
    <name type="scientific">Citrullus colocynthis</name>
    <name type="common">colocynth</name>
    <dbReference type="NCBI Taxonomy" id="252529"/>
    <lineage>
        <taxon>Eukaryota</taxon>
        <taxon>Viridiplantae</taxon>
        <taxon>Streptophyta</taxon>
        <taxon>Embryophyta</taxon>
        <taxon>Tracheophyta</taxon>
        <taxon>Spermatophyta</taxon>
        <taxon>Magnoliopsida</taxon>
        <taxon>eudicotyledons</taxon>
        <taxon>Gunneridae</taxon>
        <taxon>Pentapetalae</taxon>
        <taxon>rosids</taxon>
        <taxon>fabids</taxon>
        <taxon>Cucurbitales</taxon>
        <taxon>Cucurbitaceae</taxon>
        <taxon>Benincaseae</taxon>
        <taxon>Citrullus</taxon>
    </lineage>
</organism>
<keyword evidence="1" id="KW-0812">Transmembrane</keyword>
<accession>A0ABP0Z4A1</accession>
<evidence type="ECO:0000313" key="2">
    <source>
        <dbReference type="EMBL" id="CAK9326546.1"/>
    </source>
</evidence>
<protein>
    <submittedName>
        <fullName evidence="2">Uncharacterized protein</fullName>
    </submittedName>
</protein>
<gene>
    <name evidence="2" type="ORF">CITCOLO1_LOCUS18899</name>
</gene>
<dbReference type="PANTHER" id="PTHR23051:SF12">
    <property type="entry name" value="OS04G0645600 PROTEIN"/>
    <property type="match status" value="1"/>
</dbReference>
<dbReference type="PANTHER" id="PTHR23051">
    <property type="entry name" value="SOLUTE CARRIER FAMILY 35, MEMBER F5"/>
    <property type="match status" value="1"/>
</dbReference>
<keyword evidence="1" id="KW-0472">Membrane</keyword>
<dbReference type="Proteomes" id="UP001642487">
    <property type="component" value="Chromosome 7"/>
</dbReference>
<sequence length="157" mass="17485">MVRRLFASRFPLPLLDSCSLSLLLPFAEEYTELESKGGKKASPSILELEDHSQLEKKQEQSKQCILTINEKHSLVGDAFALRSAITDGLYYVLLEKYAGENGQHSKVSWLCWIVCFIWLMVYGLAAIGIEPKFGIPKSAKAVDIIVANCFLGNFVAD</sequence>
<name>A0ABP0Z4A1_9ROSI</name>
<keyword evidence="3" id="KW-1185">Reference proteome</keyword>
<reference evidence="2 3" key="1">
    <citation type="submission" date="2024-03" db="EMBL/GenBank/DDBJ databases">
        <authorList>
            <person name="Gkanogiannis A."/>
            <person name="Becerra Lopez-Lavalle L."/>
        </authorList>
    </citation>
    <scope>NUCLEOTIDE SEQUENCE [LARGE SCALE GENOMIC DNA]</scope>
</reference>
<keyword evidence="1" id="KW-1133">Transmembrane helix</keyword>
<dbReference type="EMBL" id="OZ021741">
    <property type="protein sequence ID" value="CAK9326546.1"/>
    <property type="molecule type" value="Genomic_DNA"/>
</dbReference>
<evidence type="ECO:0000256" key="1">
    <source>
        <dbReference type="SAM" id="Phobius"/>
    </source>
</evidence>
<proteinExistence type="predicted"/>
<evidence type="ECO:0000313" key="3">
    <source>
        <dbReference type="Proteomes" id="UP001642487"/>
    </source>
</evidence>